<keyword evidence="2" id="KW-1185">Reference proteome</keyword>
<protein>
    <submittedName>
        <fullName evidence="1">Uncharacterized protein</fullName>
    </submittedName>
</protein>
<gene>
    <name evidence="1" type="ORF">N7468_005090</name>
</gene>
<evidence type="ECO:0000313" key="1">
    <source>
        <dbReference type="EMBL" id="KAJ5232134.1"/>
    </source>
</evidence>
<reference evidence="1" key="2">
    <citation type="journal article" date="2023" name="IMA Fungus">
        <title>Comparative genomic study of the Penicillium genus elucidates a diverse pangenome and 15 lateral gene transfer events.</title>
        <authorList>
            <person name="Petersen C."/>
            <person name="Sorensen T."/>
            <person name="Nielsen M.R."/>
            <person name="Sondergaard T.E."/>
            <person name="Sorensen J.L."/>
            <person name="Fitzpatrick D.A."/>
            <person name="Frisvad J.C."/>
            <person name="Nielsen K.L."/>
        </authorList>
    </citation>
    <scope>NUCLEOTIDE SEQUENCE</scope>
    <source>
        <strain evidence="1">IBT 19713</strain>
    </source>
</reference>
<comment type="caution">
    <text evidence="1">The sequence shown here is derived from an EMBL/GenBank/DDBJ whole genome shotgun (WGS) entry which is preliminary data.</text>
</comment>
<accession>A0A9W9TPC4</accession>
<reference evidence="1" key="1">
    <citation type="submission" date="2022-11" db="EMBL/GenBank/DDBJ databases">
        <authorList>
            <person name="Petersen C."/>
        </authorList>
    </citation>
    <scope>NUCLEOTIDE SEQUENCE</scope>
    <source>
        <strain evidence="1">IBT 19713</strain>
    </source>
</reference>
<dbReference type="AlphaFoldDB" id="A0A9W9TPC4"/>
<dbReference type="GeneID" id="83201690"/>
<sequence length="70" mass="7704">MFTPATNESNLNRRRRIQAAIRIGGVGAVEIKVSKFAATKCTAHGPPNTLKSFSHSPNRAFLKRRLSILV</sequence>
<dbReference type="EMBL" id="JAPQKS010000004">
    <property type="protein sequence ID" value="KAJ5232134.1"/>
    <property type="molecule type" value="Genomic_DNA"/>
</dbReference>
<organism evidence="1 2">
    <name type="scientific">Penicillium chermesinum</name>
    <dbReference type="NCBI Taxonomy" id="63820"/>
    <lineage>
        <taxon>Eukaryota</taxon>
        <taxon>Fungi</taxon>
        <taxon>Dikarya</taxon>
        <taxon>Ascomycota</taxon>
        <taxon>Pezizomycotina</taxon>
        <taxon>Eurotiomycetes</taxon>
        <taxon>Eurotiomycetidae</taxon>
        <taxon>Eurotiales</taxon>
        <taxon>Aspergillaceae</taxon>
        <taxon>Penicillium</taxon>
    </lineage>
</organism>
<name>A0A9W9TPC4_9EURO</name>
<proteinExistence type="predicted"/>
<evidence type="ECO:0000313" key="2">
    <source>
        <dbReference type="Proteomes" id="UP001150941"/>
    </source>
</evidence>
<dbReference type="RefSeq" id="XP_058330127.1">
    <property type="nucleotide sequence ID" value="XM_058474387.1"/>
</dbReference>
<dbReference type="Proteomes" id="UP001150941">
    <property type="component" value="Unassembled WGS sequence"/>
</dbReference>